<dbReference type="RefSeq" id="WP_038610388.1">
    <property type="nucleotide sequence ID" value="NZ_CP009048.1"/>
</dbReference>
<dbReference type="HOGENOM" id="CLU_066206_1_0_6"/>
<gene>
    <name evidence="2" type="ORF">PSAKL28_23030</name>
</gene>
<accession>A0A077FE22</accession>
<evidence type="ECO:0000313" key="2">
    <source>
        <dbReference type="EMBL" id="AIL61516.1"/>
    </source>
</evidence>
<feature type="chain" id="PRO_5001718613" evidence="1">
    <location>
        <begin position="23"/>
        <end position="306"/>
    </location>
</feature>
<reference evidence="2 3" key="1">
    <citation type="submission" date="2014-07" db="EMBL/GenBank/DDBJ databases">
        <authorList>
            <person name="Lee K."/>
            <person name="Lim J.Y."/>
            <person name="Hwang I."/>
        </authorList>
    </citation>
    <scope>NUCLEOTIDE SEQUENCE [LARGE SCALE GENOMIC DNA]</scope>
    <source>
        <strain evidence="2 3">KL28</strain>
    </source>
</reference>
<evidence type="ECO:0000313" key="3">
    <source>
        <dbReference type="Proteomes" id="UP000028931"/>
    </source>
</evidence>
<dbReference type="EMBL" id="CP009048">
    <property type="protein sequence ID" value="AIL61516.1"/>
    <property type="molecule type" value="Genomic_DNA"/>
</dbReference>
<keyword evidence="1" id="KW-0732">Signal</keyword>
<protein>
    <submittedName>
        <fullName evidence="2">Meta-pathway phenol degradation-like protein</fullName>
    </submittedName>
</protein>
<organism evidence="2 3">
    <name type="scientific">Pseudomonas alkylphenolica</name>
    <dbReference type="NCBI Taxonomy" id="237609"/>
    <lineage>
        <taxon>Bacteria</taxon>
        <taxon>Pseudomonadati</taxon>
        <taxon>Pseudomonadota</taxon>
        <taxon>Gammaproteobacteria</taxon>
        <taxon>Pseudomonadales</taxon>
        <taxon>Pseudomonadaceae</taxon>
        <taxon>Pseudomonas</taxon>
    </lineage>
</organism>
<dbReference type="InterPro" id="IPR025737">
    <property type="entry name" value="FApF"/>
</dbReference>
<dbReference type="KEGG" id="palk:PSAKL28_23030"/>
<dbReference type="eggNOG" id="COG4313">
    <property type="taxonomic scope" value="Bacteria"/>
</dbReference>
<dbReference type="OrthoDB" id="8639774at2"/>
<feature type="signal peptide" evidence="1">
    <location>
        <begin position="1"/>
        <end position="22"/>
    </location>
</feature>
<dbReference type="Pfam" id="PF13557">
    <property type="entry name" value="Phenol_MetA_deg"/>
    <property type="match status" value="1"/>
</dbReference>
<evidence type="ECO:0000256" key="1">
    <source>
        <dbReference type="SAM" id="SignalP"/>
    </source>
</evidence>
<name>A0A077FE22_9PSED</name>
<dbReference type="AlphaFoldDB" id="A0A077FE22"/>
<dbReference type="Proteomes" id="UP000028931">
    <property type="component" value="Chromosome"/>
</dbReference>
<proteinExistence type="predicted"/>
<sequence>MRAAHLPTLGLLWPLMCLEAQADSVSLPPLPLGNTSFLDGITQPGMLFELPVQYNRSNQSVDAGGHSVPGRQRVRSATVLPHFAYISEQRIAGAYYGAEVLLPLVHLDLDIDGGPQGTRTRQGDLVVSPLLLQWDPVTLFGRPFWQRLNFVFTLPTGDYDKNAQINTGSNVWTFSPHYAFTWLASERLEFSGRLHYAWNSRNDSPAERLQASDIQPGEAVHSNFAASYALDDHWRVGLAGYHLKQISADRIDGHRQQDSKEQVFGFGPGVRYSTGGHSVFVNYYSESGARNRAEGDQLTLRYLLAF</sequence>